<dbReference type="EMBL" id="BOQM01000050">
    <property type="protein sequence ID" value="GIM87888.1"/>
    <property type="molecule type" value="Genomic_DNA"/>
</dbReference>
<dbReference type="Proteomes" id="UP000677457">
    <property type="component" value="Unassembled WGS sequence"/>
</dbReference>
<evidence type="ECO:0000313" key="3">
    <source>
        <dbReference type="Proteomes" id="UP000677457"/>
    </source>
</evidence>
<feature type="region of interest" description="Disordered" evidence="1">
    <location>
        <begin position="1"/>
        <end position="83"/>
    </location>
</feature>
<gene>
    <name evidence="2" type="ORF">Sar04_46240</name>
</gene>
<comment type="caution">
    <text evidence="2">The sequence shown here is derived from an EMBL/GenBank/DDBJ whole genome shotgun (WGS) entry which is preliminary data.</text>
</comment>
<reference evidence="2 3" key="1">
    <citation type="submission" date="2021-03" db="EMBL/GenBank/DDBJ databases">
        <title>Whole genome shotgun sequence of Salinispora arenicola NBRC 105043.</title>
        <authorList>
            <person name="Komaki H."/>
            <person name="Tamura T."/>
        </authorList>
    </citation>
    <scope>NUCLEOTIDE SEQUENCE [LARGE SCALE GENOMIC DNA]</scope>
    <source>
        <strain evidence="2 3">NBRC 105043</strain>
    </source>
</reference>
<name>A0ABQ4JY82_SALAC</name>
<organism evidence="2 3">
    <name type="scientific">Salinispora arenicola</name>
    <dbReference type="NCBI Taxonomy" id="168697"/>
    <lineage>
        <taxon>Bacteria</taxon>
        <taxon>Bacillati</taxon>
        <taxon>Actinomycetota</taxon>
        <taxon>Actinomycetes</taxon>
        <taxon>Micromonosporales</taxon>
        <taxon>Micromonosporaceae</taxon>
        <taxon>Salinispora</taxon>
    </lineage>
</organism>
<evidence type="ECO:0000256" key="1">
    <source>
        <dbReference type="SAM" id="MobiDB-lite"/>
    </source>
</evidence>
<protein>
    <submittedName>
        <fullName evidence="2">Uncharacterized protein</fullName>
    </submittedName>
</protein>
<keyword evidence="3" id="KW-1185">Reference proteome</keyword>
<accession>A0ABQ4JY82</accession>
<proteinExistence type="predicted"/>
<evidence type="ECO:0000313" key="2">
    <source>
        <dbReference type="EMBL" id="GIM87888.1"/>
    </source>
</evidence>
<sequence length="83" mass="9244">MGPLNRFCPGVTRWSAPRTNDLGAPGQKRYTEGVSTTDETRRTRAGKPYPAGRTAGHRRSLSPLVRRVRRDVTGRQAARAARR</sequence>